<dbReference type="Pfam" id="PF20256">
    <property type="entry name" value="MoCoBD_2"/>
    <property type="match status" value="1"/>
</dbReference>
<keyword evidence="8" id="KW-0560">Oxidoreductase</keyword>
<dbReference type="SMART" id="SM01008">
    <property type="entry name" value="Ald_Xan_dh_C"/>
    <property type="match status" value="1"/>
</dbReference>
<dbReference type="RefSeq" id="WP_044198994.1">
    <property type="nucleotide sequence ID" value="NZ_JMCB01000029.1"/>
</dbReference>
<protein>
    <submittedName>
        <fullName evidence="13 14">Xanthine dehydrogenase</fullName>
    </submittedName>
</protein>
<dbReference type="InterPro" id="IPR001041">
    <property type="entry name" value="2Fe-2S_ferredoxin-type"/>
</dbReference>
<dbReference type="SUPFAM" id="SSF54665">
    <property type="entry name" value="CO dehydrogenase molybdoprotein N-domain-like"/>
    <property type="match status" value="1"/>
</dbReference>
<reference evidence="14 15" key="1">
    <citation type="submission" date="2014-04" db="EMBL/GenBank/DDBJ databases">
        <title>Genome assembly of Hyalangium minutum DSM 14724.</title>
        <authorList>
            <person name="Sharma G."/>
            <person name="Subramanian S."/>
        </authorList>
    </citation>
    <scope>NUCLEOTIDE SEQUENCE [LARGE SCALE GENOMIC DNA]</scope>
    <source>
        <strain evidence="14 15">DSM 14724</strain>
    </source>
</reference>
<organism evidence="14 15">
    <name type="scientific">Hyalangium minutum</name>
    <dbReference type="NCBI Taxonomy" id="394096"/>
    <lineage>
        <taxon>Bacteria</taxon>
        <taxon>Pseudomonadati</taxon>
        <taxon>Myxococcota</taxon>
        <taxon>Myxococcia</taxon>
        <taxon>Myxococcales</taxon>
        <taxon>Cystobacterineae</taxon>
        <taxon>Archangiaceae</taxon>
        <taxon>Hyalangium</taxon>
    </lineage>
</organism>
<dbReference type="GO" id="GO:0051537">
    <property type="term" value="F:2 iron, 2 sulfur cluster binding"/>
    <property type="evidence" value="ECO:0007669"/>
    <property type="project" value="InterPro"/>
</dbReference>
<dbReference type="SUPFAM" id="SSF54292">
    <property type="entry name" value="2Fe-2S ferredoxin-like"/>
    <property type="match status" value="1"/>
</dbReference>
<dbReference type="InterPro" id="IPR000674">
    <property type="entry name" value="Ald_Oxase/Xan_DH_a/b"/>
</dbReference>
<evidence type="ECO:0000313" key="14">
    <source>
        <dbReference type="EMBL" id="KFE60672.1"/>
    </source>
</evidence>
<keyword evidence="5" id="KW-0285">Flavoprotein</keyword>
<evidence type="ECO:0000256" key="2">
    <source>
        <dbReference type="ARBA" id="ARBA00001974"/>
    </source>
</evidence>
<dbReference type="InterPro" id="IPR036856">
    <property type="entry name" value="Ald_Oxase/Xan_DH_a/b_sf"/>
</dbReference>
<dbReference type="STRING" id="394096.DB31_4854"/>
<dbReference type="InterPro" id="IPR002346">
    <property type="entry name" value="Mopterin_DH_FAD-bd"/>
</dbReference>
<dbReference type="PROSITE" id="PS00197">
    <property type="entry name" value="2FE2S_FER_1"/>
    <property type="match status" value="1"/>
</dbReference>
<dbReference type="InterPro" id="IPR016208">
    <property type="entry name" value="Ald_Oxase/xanthine_DH-like"/>
</dbReference>
<dbReference type="InterPro" id="IPR006058">
    <property type="entry name" value="2Fe2S_fd_BS"/>
</dbReference>
<evidence type="ECO:0000256" key="9">
    <source>
        <dbReference type="ARBA" id="ARBA00023004"/>
    </source>
</evidence>
<dbReference type="SMART" id="SM01092">
    <property type="entry name" value="CO_deh_flav_C"/>
    <property type="match status" value="1"/>
</dbReference>
<keyword evidence="4" id="KW-0500">Molybdenum</keyword>
<dbReference type="InterPro" id="IPR036884">
    <property type="entry name" value="2Fe-2S-bd_dom_sf"/>
</dbReference>
<dbReference type="InterPro" id="IPR037165">
    <property type="entry name" value="AldOxase/xan_DH_Mopterin-bd_sf"/>
</dbReference>
<evidence type="ECO:0000259" key="11">
    <source>
        <dbReference type="PROSITE" id="PS51085"/>
    </source>
</evidence>
<dbReference type="SUPFAM" id="SSF56003">
    <property type="entry name" value="Molybdenum cofactor-binding domain"/>
    <property type="match status" value="1"/>
</dbReference>
<dbReference type="Pfam" id="PF00111">
    <property type="entry name" value="Fer2"/>
    <property type="match status" value="1"/>
</dbReference>
<evidence type="ECO:0000256" key="4">
    <source>
        <dbReference type="ARBA" id="ARBA00022505"/>
    </source>
</evidence>
<dbReference type="Gene3D" id="3.90.1170.50">
    <property type="entry name" value="Aldehyde oxidase/xanthine dehydrogenase, a/b hammerhead"/>
    <property type="match status" value="1"/>
</dbReference>
<proteinExistence type="inferred from homology"/>
<dbReference type="GO" id="GO:0005506">
    <property type="term" value="F:iron ion binding"/>
    <property type="evidence" value="ECO:0007669"/>
    <property type="project" value="InterPro"/>
</dbReference>
<dbReference type="InterPro" id="IPR008274">
    <property type="entry name" value="AldOxase/xan_DH_MoCoBD1"/>
</dbReference>
<sequence length="1540" mass="168650">MAKQVSFFLNGRPVTIEDPSPELLLIDYLRSPEVALAGPKKPCGQGGCGGCTVILSNWNEKERHAEHRAINSCLRPVLALEGLVVTTVEGTGAARRPNPRNLSHSALYSRGGALPELQTLPQPAVVEAQQAANKKRLEVIARVNKAQPQTLTAELRQEVPIHPTEFSHEGMNPVAHRLAMNNGTQCGYCTVGFVMNMSEFITNHPKATKREIEEIFDGNLCRCTGYRSILTGMKTFASDWTKEDAENRMECLPDDYAAHQVPAPRVVIPFPPAAQVAASGVSLDDGARVWRTPTSLVELARLMRQFQGKKVRLVHSNTAYGIYKEEYLEADIYLDIRSIPELNAEPKETEGGLRVGAGMNYSEFIRVLERTMLSVGEAQARKHEETDYPETTRLGATRFMARRTAGRIVRNAASLGGNTMLVLKHMAEGTGEPFPSDVFTVLAAIDAQIEYLDTQEGEAAQPRRATALELVEQVIANPKLADSIVLLAYHVPFGKENEVVLAQKVALRDVNAHSILNGASRLQLSKSLEVEEAVVVFGGIAPYPWRARKTEQALKGKTLSLAAVPALAKSLADEVGVELTRWSLRMQGLPSEGFTNEYRMQLATAFLYKAVVKTLLERGGEVPHALQSAGEIKWGNWGVSDGTQDYKPQPYKAPVAQPYIKDTAMQQASGQLHYTHELPVPPRTLNASFVLSRRALATFHFIIPGSDEAASAGDLRKHLSSRYGGFVDLITAEVFKDGGINNQGMGADQPLFAAGEVNYVGQSIALVLARTEQEAERIAGYVTERCIGYAPVKPESRLQLRSLKQSPTWWSEPVLTLDDAIRLGSVYPDYPTQSPSVSHIWKVTRNGSRFDWVTPKDTPEQRIDRTIVNRTGTLDGISCQIVESTQTCGGQAHFYMETQAAIAEPLDNHRMLIRPSSQSPSSMHQTTAMALGASYNSIEVQVPPVGGGFGGKTEQARFVAGAAAIAAQATKRPVRLVLSREQDTAMIGKRHAYFAQYQIAIDRGEVNPKDKGLIRGLLNKMWGDGGAFYDCSFVVSNCIQTRSDNAYRIANFESQIDVCRTNTAPSTAFRSFGDVQGKLMLENAVDDAAFSIGMLPEDVREKNLYERGDVTPFGQPLSYCYMRQVWAYLKQKSHYEAKRQQVDAFNAANRWRKQGLAMMPVKYGSGYNLAMLEQAAAVVSVYHGDGTIIIHQGGVEMGQGLLTQVRQIASYVLNVPMDKIQVEAARTAVVPNPTGTGASTGTAYNGEAVKRTCQDLASRLMAFGYELLKEQGNDWCHSRNIDFWNYGEAGWSTEVDNNGTKKLIWQNLVAMAYQYRVGLTATFTAPIPGGETPMPALTYKPLELQPELPGYKASSTGKPGGYDSFPGFTYSAACSVVEVDILTGEVKVLSADIVYDMGWSLNPAIDVGQVEGAFVQGLGYVLSEKLAFEPSGPEAGRLNSVNTWRYKPPAVTSIPLELNVSLFPRDSVDVPASPTEGIFSSKEIGEPPLVLATSVFLAVKAAIRASRLERKLDGLFRFDAPATVQEVRRACEVSENDLKV</sequence>
<keyword evidence="6" id="KW-0479">Metal-binding</keyword>
<evidence type="ECO:0000256" key="1">
    <source>
        <dbReference type="ARBA" id="ARBA00001924"/>
    </source>
</evidence>
<dbReference type="InterPro" id="IPR012675">
    <property type="entry name" value="Beta-grasp_dom_sf"/>
</dbReference>
<dbReference type="Pfam" id="PF02738">
    <property type="entry name" value="MoCoBD_1"/>
    <property type="match status" value="1"/>
</dbReference>
<dbReference type="InterPro" id="IPR016169">
    <property type="entry name" value="FAD-bd_PCMH_sub2"/>
</dbReference>
<comment type="caution">
    <text evidence="14">The sequence shown here is derived from an EMBL/GenBank/DDBJ whole genome shotgun (WGS) entry which is preliminary data.</text>
</comment>
<keyword evidence="7" id="KW-0274">FAD</keyword>
<dbReference type="InterPro" id="IPR005107">
    <property type="entry name" value="CO_DH_flav_C"/>
</dbReference>
<evidence type="ECO:0000313" key="13">
    <source>
        <dbReference type="EMBL" id="KFE58434.1"/>
    </source>
</evidence>
<dbReference type="PANTHER" id="PTHR11908:SF132">
    <property type="entry name" value="ALDEHYDE OXIDASE 1-RELATED"/>
    <property type="match status" value="1"/>
</dbReference>
<dbReference type="Pfam" id="PF03450">
    <property type="entry name" value="CO_deh_flav_C"/>
    <property type="match status" value="1"/>
</dbReference>
<dbReference type="PANTHER" id="PTHR11908">
    <property type="entry name" value="XANTHINE DEHYDROGENASE"/>
    <property type="match status" value="1"/>
</dbReference>
<evidence type="ECO:0000256" key="8">
    <source>
        <dbReference type="ARBA" id="ARBA00023002"/>
    </source>
</evidence>
<dbReference type="Gene3D" id="1.10.150.120">
    <property type="entry name" value="[2Fe-2S]-binding domain"/>
    <property type="match status" value="1"/>
</dbReference>
<keyword evidence="15" id="KW-1185">Reference proteome</keyword>
<dbReference type="GO" id="GO:0016491">
    <property type="term" value="F:oxidoreductase activity"/>
    <property type="evidence" value="ECO:0007669"/>
    <property type="project" value="UniProtKB-KW"/>
</dbReference>
<evidence type="ECO:0000256" key="7">
    <source>
        <dbReference type="ARBA" id="ARBA00022827"/>
    </source>
</evidence>
<evidence type="ECO:0000256" key="6">
    <source>
        <dbReference type="ARBA" id="ARBA00022723"/>
    </source>
</evidence>
<dbReference type="InterPro" id="IPR046867">
    <property type="entry name" value="AldOxase/xan_DH_MoCoBD2"/>
</dbReference>
<dbReference type="Gene3D" id="3.10.20.30">
    <property type="match status" value="1"/>
</dbReference>
<keyword evidence="9" id="KW-0408">Iron</keyword>
<dbReference type="OrthoDB" id="9775084at2"/>
<evidence type="ECO:0000256" key="10">
    <source>
        <dbReference type="ARBA" id="ARBA00053029"/>
    </source>
</evidence>
<dbReference type="PROSITE" id="PS51085">
    <property type="entry name" value="2FE2S_FER_2"/>
    <property type="match status" value="1"/>
</dbReference>
<dbReference type="InterPro" id="IPR036010">
    <property type="entry name" value="2Fe-2S_ferredoxin-like_sf"/>
</dbReference>
<feature type="domain" description="2Fe-2S ferredoxin-type" evidence="11">
    <location>
        <begin position="3"/>
        <end position="91"/>
    </location>
</feature>
<evidence type="ECO:0000313" key="15">
    <source>
        <dbReference type="Proteomes" id="UP000028725"/>
    </source>
</evidence>
<dbReference type="SUPFAM" id="SSF47741">
    <property type="entry name" value="CO dehydrogenase ISP C-domain like"/>
    <property type="match status" value="1"/>
</dbReference>
<dbReference type="Gene3D" id="3.30.365.10">
    <property type="entry name" value="Aldehyde oxidase/xanthine dehydrogenase, molybdopterin binding domain"/>
    <property type="match status" value="4"/>
</dbReference>
<name>A0A085VZ09_9BACT</name>
<evidence type="ECO:0000259" key="12">
    <source>
        <dbReference type="PROSITE" id="PS51387"/>
    </source>
</evidence>
<gene>
    <name evidence="14" type="ORF">DB31_4854</name>
    <name evidence="13" type="ORF">DB31_6700</name>
</gene>
<dbReference type="Pfam" id="PF01799">
    <property type="entry name" value="Fer2_2"/>
    <property type="match status" value="1"/>
</dbReference>
<comment type="cofactor">
    <cofactor evidence="2">
        <name>FAD</name>
        <dbReference type="ChEBI" id="CHEBI:57692"/>
    </cofactor>
</comment>
<evidence type="ECO:0000256" key="3">
    <source>
        <dbReference type="ARBA" id="ARBA00006849"/>
    </source>
</evidence>
<comment type="cofactor">
    <cofactor evidence="1">
        <name>Mo-molybdopterin</name>
        <dbReference type="ChEBI" id="CHEBI:71302"/>
    </cofactor>
</comment>
<dbReference type="Proteomes" id="UP000028725">
    <property type="component" value="Unassembled WGS sequence"/>
</dbReference>
<evidence type="ECO:0000256" key="5">
    <source>
        <dbReference type="ARBA" id="ARBA00022630"/>
    </source>
</evidence>
<feature type="domain" description="FAD-binding PCMH-type" evidence="12">
    <location>
        <begin position="283"/>
        <end position="510"/>
    </location>
</feature>
<dbReference type="InterPro" id="IPR036318">
    <property type="entry name" value="FAD-bd_PCMH-like_sf"/>
</dbReference>
<dbReference type="EMBL" id="JMCB01000029">
    <property type="protein sequence ID" value="KFE60672.1"/>
    <property type="molecule type" value="Genomic_DNA"/>
</dbReference>
<dbReference type="SUPFAM" id="SSF55447">
    <property type="entry name" value="CO dehydrogenase flavoprotein C-terminal domain-like"/>
    <property type="match status" value="1"/>
</dbReference>
<accession>A0A085VZ09</accession>
<dbReference type="Pfam" id="PF00941">
    <property type="entry name" value="FAD_binding_5"/>
    <property type="match status" value="1"/>
</dbReference>
<dbReference type="InterPro" id="IPR016166">
    <property type="entry name" value="FAD-bd_PCMH"/>
</dbReference>
<dbReference type="PIRSF" id="PIRSF000127">
    <property type="entry name" value="Xanthine_DH"/>
    <property type="match status" value="1"/>
</dbReference>
<dbReference type="FunFam" id="3.30.365.10:FF:000001">
    <property type="entry name" value="Xanthine dehydrogenase oxidase"/>
    <property type="match status" value="1"/>
</dbReference>
<dbReference type="PROSITE" id="PS51387">
    <property type="entry name" value="FAD_PCMH"/>
    <property type="match status" value="1"/>
</dbReference>
<dbReference type="PATRIC" id="fig|394096.3.peg.8583"/>
<dbReference type="InterPro" id="IPR002888">
    <property type="entry name" value="2Fe-2S-bd"/>
</dbReference>
<dbReference type="GO" id="GO:0071949">
    <property type="term" value="F:FAD binding"/>
    <property type="evidence" value="ECO:0007669"/>
    <property type="project" value="InterPro"/>
</dbReference>
<dbReference type="SUPFAM" id="SSF56176">
    <property type="entry name" value="FAD-binding/transporter-associated domain-like"/>
    <property type="match status" value="1"/>
</dbReference>
<comment type="cofactor">
    <cofactor evidence="10">
        <name>Mo-molybdopterin cytosine dinucleotide</name>
        <dbReference type="ChEBI" id="CHEBI:71308"/>
    </cofactor>
</comment>
<dbReference type="Gene3D" id="3.30.390.50">
    <property type="entry name" value="CO dehydrogenase flavoprotein, C-terminal domain"/>
    <property type="match status" value="1"/>
</dbReference>
<dbReference type="EMBL" id="JMCB01000040">
    <property type="protein sequence ID" value="KFE58434.1"/>
    <property type="molecule type" value="Genomic_DNA"/>
</dbReference>
<dbReference type="Gene3D" id="3.30.465.10">
    <property type="match status" value="1"/>
</dbReference>
<dbReference type="InterPro" id="IPR036683">
    <property type="entry name" value="CO_DH_flav_C_dom_sf"/>
</dbReference>
<comment type="similarity">
    <text evidence="3">Belongs to the xanthine dehydrogenase family.</text>
</comment>